<comment type="caution">
    <text evidence="1">The sequence shown here is derived from an EMBL/GenBank/DDBJ whole genome shotgun (WGS) entry which is preliminary data.</text>
</comment>
<sequence>MTTIQRGNTVPSSGSQSQSGFLYEKSLLKQADTRIDRLLEWQRQNNLPVHITTDKKYQIYASTLLEAVNGIAQKDEAILYNTQRLDADLSAIIAQMHQYATCENALRAPSLDVFARSQSDETVNRLLFVLIKQFTESVTIKHTPALTQTVEMASLVQLEFRDLSLTDVLICLRNTKSGKYGQLYESFDFIKLGEFLRKYRQEKEALRDQKHKDLKYSQSSILYDIVSNLDKAPEEFREPFQTLPAQKIAQKLSTEKDTHSATPDRPEIGVDLDAVLAEANKPTSKLPRPKPLTETENRQRIMAELTLYMDHMTEQEFLYYVDYYETYRQPELVEWLKAEWKKVQEKSKTKAS</sequence>
<reference evidence="1" key="1">
    <citation type="submission" date="2023-05" db="EMBL/GenBank/DDBJ databases">
        <authorList>
            <person name="Zhang X."/>
        </authorList>
    </citation>
    <scope>NUCLEOTIDE SEQUENCE</scope>
    <source>
        <strain evidence="1">BD1B2-1</strain>
    </source>
</reference>
<gene>
    <name evidence="1" type="ORF">QNI22_15435</name>
</gene>
<accession>A0AAE3R771</accession>
<name>A0AAE3R771_9BACT</name>
<proteinExistence type="predicted"/>
<dbReference type="AlphaFoldDB" id="A0AAE3R771"/>
<dbReference type="EMBL" id="JASJOU010000004">
    <property type="protein sequence ID" value="MDJ1502058.1"/>
    <property type="molecule type" value="Genomic_DNA"/>
</dbReference>
<organism evidence="1 2">
    <name type="scientific">Xanthocytophaga agilis</name>
    <dbReference type="NCBI Taxonomy" id="3048010"/>
    <lineage>
        <taxon>Bacteria</taxon>
        <taxon>Pseudomonadati</taxon>
        <taxon>Bacteroidota</taxon>
        <taxon>Cytophagia</taxon>
        <taxon>Cytophagales</taxon>
        <taxon>Rhodocytophagaceae</taxon>
        <taxon>Xanthocytophaga</taxon>
    </lineage>
</organism>
<protein>
    <submittedName>
        <fullName evidence="1">Uncharacterized protein</fullName>
    </submittedName>
</protein>
<dbReference type="Proteomes" id="UP001232063">
    <property type="component" value="Unassembled WGS sequence"/>
</dbReference>
<evidence type="ECO:0000313" key="2">
    <source>
        <dbReference type="Proteomes" id="UP001232063"/>
    </source>
</evidence>
<keyword evidence="2" id="KW-1185">Reference proteome</keyword>
<evidence type="ECO:0000313" key="1">
    <source>
        <dbReference type="EMBL" id="MDJ1502058.1"/>
    </source>
</evidence>
<dbReference type="RefSeq" id="WP_314511872.1">
    <property type="nucleotide sequence ID" value="NZ_JASJOU010000004.1"/>
</dbReference>